<evidence type="ECO:0000259" key="10">
    <source>
        <dbReference type="PROSITE" id="PS51123"/>
    </source>
</evidence>
<keyword evidence="12" id="KW-1185">Reference proteome</keyword>
<dbReference type="AlphaFoldDB" id="A0A2S2CUS9"/>
<dbReference type="InterPro" id="IPR050330">
    <property type="entry name" value="Bact_OuterMem_StrucFunc"/>
</dbReference>
<evidence type="ECO:0000256" key="3">
    <source>
        <dbReference type="ARBA" id="ARBA00022475"/>
    </source>
</evidence>
<evidence type="ECO:0000256" key="7">
    <source>
        <dbReference type="PROSITE-ProRule" id="PRU00473"/>
    </source>
</evidence>
<keyword evidence="5 9" id="KW-1133">Transmembrane helix</keyword>
<feature type="region of interest" description="Disordered" evidence="8">
    <location>
        <begin position="85"/>
        <end position="164"/>
    </location>
</feature>
<dbReference type="OrthoDB" id="7170686at2"/>
<feature type="domain" description="OmpA-like" evidence="10">
    <location>
        <begin position="217"/>
        <end position="336"/>
    </location>
</feature>
<dbReference type="PANTHER" id="PTHR30329">
    <property type="entry name" value="STATOR ELEMENT OF FLAGELLAR MOTOR COMPLEX"/>
    <property type="match status" value="1"/>
</dbReference>
<dbReference type="InterPro" id="IPR006665">
    <property type="entry name" value="OmpA-like"/>
</dbReference>
<dbReference type="Pfam" id="PF00691">
    <property type="entry name" value="OmpA"/>
    <property type="match status" value="1"/>
</dbReference>
<dbReference type="SUPFAM" id="SSF103088">
    <property type="entry name" value="OmpA-like"/>
    <property type="match status" value="1"/>
</dbReference>
<feature type="compositionally biased region" description="Pro residues" evidence="8">
    <location>
        <begin position="127"/>
        <end position="137"/>
    </location>
</feature>
<feature type="compositionally biased region" description="Basic and acidic residues" evidence="8">
    <location>
        <begin position="115"/>
        <end position="126"/>
    </location>
</feature>
<dbReference type="GO" id="GO:0005886">
    <property type="term" value="C:plasma membrane"/>
    <property type="evidence" value="ECO:0007669"/>
    <property type="project" value="UniProtKB-SubCell"/>
</dbReference>
<evidence type="ECO:0000313" key="12">
    <source>
        <dbReference type="Proteomes" id="UP000245629"/>
    </source>
</evidence>
<name>A0A2S2CUS9_9PROT</name>
<evidence type="ECO:0000256" key="8">
    <source>
        <dbReference type="SAM" id="MobiDB-lite"/>
    </source>
</evidence>
<evidence type="ECO:0000256" key="5">
    <source>
        <dbReference type="ARBA" id="ARBA00022989"/>
    </source>
</evidence>
<dbReference type="InterPro" id="IPR025713">
    <property type="entry name" value="MotB-like_N_dom"/>
</dbReference>
<feature type="compositionally biased region" description="Low complexity" evidence="8">
    <location>
        <begin position="103"/>
        <end position="113"/>
    </location>
</feature>
<evidence type="ECO:0000256" key="1">
    <source>
        <dbReference type="ARBA" id="ARBA00004162"/>
    </source>
</evidence>
<gene>
    <name evidence="11" type="ORF">DEW08_19310</name>
</gene>
<evidence type="ECO:0000313" key="11">
    <source>
        <dbReference type="EMBL" id="AWK88251.1"/>
    </source>
</evidence>
<evidence type="ECO:0000256" key="9">
    <source>
        <dbReference type="SAM" id="Phobius"/>
    </source>
</evidence>
<dbReference type="InterPro" id="IPR036737">
    <property type="entry name" value="OmpA-like_sf"/>
</dbReference>
<dbReference type="EMBL" id="CP029354">
    <property type="protein sequence ID" value="AWK88251.1"/>
    <property type="molecule type" value="Genomic_DNA"/>
</dbReference>
<dbReference type="KEGG" id="azz:DEW08_19310"/>
<comment type="subcellular location">
    <subcellularLocation>
        <location evidence="1">Cell membrane</location>
        <topology evidence="1">Single-pass membrane protein</topology>
    </subcellularLocation>
</comment>
<dbReference type="Pfam" id="PF13677">
    <property type="entry name" value="MotB_plug"/>
    <property type="match status" value="1"/>
</dbReference>
<feature type="transmembrane region" description="Helical" evidence="9">
    <location>
        <begin position="30"/>
        <end position="49"/>
    </location>
</feature>
<dbReference type="Proteomes" id="UP000245629">
    <property type="component" value="Chromosome 3"/>
</dbReference>
<dbReference type="PANTHER" id="PTHR30329:SF21">
    <property type="entry name" value="LIPOPROTEIN YIAD-RELATED"/>
    <property type="match status" value="1"/>
</dbReference>
<proteinExistence type="inferred from homology"/>
<dbReference type="RefSeq" id="WP_109330335.1">
    <property type="nucleotide sequence ID" value="NZ_CP029354.1"/>
</dbReference>
<keyword evidence="3" id="KW-1003">Cell membrane</keyword>
<keyword evidence="6 7" id="KW-0472">Membrane</keyword>
<evidence type="ECO:0000256" key="6">
    <source>
        <dbReference type="ARBA" id="ARBA00023136"/>
    </source>
</evidence>
<reference evidence="12" key="1">
    <citation type="submission" date="2018-05" db="EMBL/GenBank/DDBJ databases">
        <title>Azospirillum thermophila sp. nov., a novel isolated from hot spring.</title>
        <authorList>
            <person name="Zhao Z."/>
        </authorList>
    </citation>
    <scope>NUCLEOTIDE SEQUENCE [LARGE SCALE GENOMIC DNA]</scope>
    <source>
        <strain evidence="12">CFH 70021</strain>
    </source>
</reference>
<evidence type="ECO:0000256" key="2">
    <source>
        <dbReference type="ARBA" id="ARBA00008914"/>
    </source>
</evidence>
<evidence type="ECO:0000256" key="4">
    <source>
        <dbReference type="ARBA" id="ARBA00022692"/>
    </source>
</evidence>
<protein>
    <submittedName>
        <fullName evidence="11">Chemotaxis protein</fullName>
    </submittedName>
</protein>
<dbReference type="PROSITE" id="PS51123">
    <property type="entry name" value="OMPA_2"/>
    <property type="match status" value="1"/>
</dbReference>
<feature type="compositionally biased region" description="Low complexity" evidence="8">
    <location>
        <begin position="143"/>
        <end position="160"/>
    </location>
</feature>
<organism evidence="11 12">
    <name type="scientific">Azospirillum thermophilum</name>
    <dbReference type="NCBI Taxonomy" id="2202148"/>
    <lineage>
        <taxon>Bacteria</taxon>
        <taxon>Pseudomonadati</taxon>
        <taxon>Pseudomonadota</taxon>
        <taxon>Alphaproteobacteria</taxon>
        <taxon>Rhodospirillales</taxon>
        <taxon>Azospirillaceae</taxon>
        <taxon>Azospirillum</taxon>
    </lineage>
</organism>
<sequence>MAPRKRLDPTIIIKRRPIEDEEEHNGSWKLAYADFVTAMMTFFLIMWLMNITTVEQRKGIADYFNPVALSQANSGADGMLSGRAVDKSGALSTPNAPGEHSIPVASPPVVASVGESDREPAGRKDPMPNPPGSPAPPAERGTAQQAQAAQQQAQQQQGAQRDARAELEALLDRQTSALNEQFALEQTERDLRRRIAGSPELSALSDSVIIQQVPEGLRIQLTDQAKFSMFAVGSARMNDQGRRLMRLVASAVAAAPNALSISGHTDALGYADGAKYGNWELSSDRANAARRELISAGVPAQRITRVEGRADLDHLEQGSPLDPRNRRISITLLRSAPTGG</sequence>
<comment type="similarity">
    <text evidence="2">Belongs to the MotB family.</text>
</comment>
<dbReference type="Gene3D" id="3.30.1330.60">
    <property type="entry name" value="OmpA-like domain"/>
    <property type="match status" value="1"/>
</dbReference>
<accession>A0A2S2CUS9</accession>
<keyword evidence="4 9" id="KW-0812">Transmembrane</keyword>
<dbReference type="CDD" id="cd07185">
    <property type="entry name" value="OmpA_C-like"/>
    <property type="match status" value="1"/>
</dbReference>